<dbReference type="OrthoDB" id="3266451at2759"/>
<evidence type="ECO:0000313" key="2">
    <source>
        <dbReference type="EMBL" id="KAE9400474.1"/>
    </source>
</evidence>
<dbReference type="SUPFAM" id="SSF52047">
    <property type="entry name" value="RNI-like"/>
    <property type="match status" value="1"/>
</dbReference>
<keyword evidence="3" id="KW-1185">Reference proteome</keyword>
<reference evidence="2" key="1">
    <citation type="journal article" date="2019" name="Environ. Microbiol.">
        <title>Fungal ecological strategies reflected in gene transcription - a case study of two litter decomposers.</title>
        <authorList>
            <person name="Barbi F."/>
            <person name="Kohler A."/>
            <person name="Barry K."/>
            <person name="Baskaran P."/>
            <person name="Daum C."/>
            <person name="Fauchery L."/>
            <person name="Ihrmark K."/>
            <person name="Kuo A."/>
            <person name="LaButti K."/>
            <person name="Lipzen A."/>
            <person name="Morin E."/>
            <person name="Grigoriev I.V."/>
            <person name="Henrissat B."/>
            <person name="Lindahl B."/>
            <person name="Martin F."/>
        </authorList>
    </citation>
    <scope>NUCLEOTIDE SEQUENCE</scope>
    <source>
        <strain evidence="2">JB14</strain>
    </source>
</reference>
<dbReference type="Proteomes" id="UP000799118">
    <property type="component" value="Unassembled WGS sequence"/>
</dbReference>
<dbReference type="AlphaFoldDB" id="A0A6A4HU69"/>
<organism evidence="2 3">
    <name type="scientific">Gymnopus androsaceus JB14</name>
    <dbReference type="NCBI Taxonomy" id="1447944"/>
    <lineage>
        <taxon>Eukaryota</taxon>
        <taxon>Fungi</taxon>
        <taxon>Dikarya</taxon>
        <taxon>Basidiomycota</taxon>
        <taxon>Agaricomycotina</taxon>
        <taxon>Agaricomycetes</taxon>
        <taxon>Agaricomycetidae</taxon>
        <taxon>Agaricales</taxon>
        <taxon>Marasmiineae</taxon>
        <taxon>Omphalotaceae</taxon>
        <taxon>Gymnopus</taxon>
    </lineage>
</organism>
<keyword evidence="1" id="KW-0175">Coiled coil</keyword>
<accession>A0A6A4HU69</accession>
<protein>
    <submittedName>
        <fullName evidence="2">Uncharacterized protein</fullName>
    </submittedName>
</protein>
<evidence type="ECO:0000313" key="3">
    <source>
        <dbReference type="Proteomes" id="UP000799118"/>
    </source>
</evidence>
<dbReference type="Gene3D" id="3.80.10.10">
    <property type="entry name" value="Ribonuclease Inhibitor"/>
    <property type="match status" value="1"/>
</dbReference>
<name>A0A6A4HU69_9AGAR</name>
<sequence length="547" mass="62034">MHFCSNCKENLFSPRIDVDLSSIREKLRSESGPASVQPDEVADILQNVQRDLEDYESEIHRIESRRIFLDAQRKRLQIYASHVESLVAPIRKIPTEILQRIFDDCCDTNHFKVMAVDSPSQTLGTLVDKPALVLSSVCSRWRMVGLSSSSIWSRISLEYNACIHENDVHLYNQLSEILATFVKRSQEWLLDLTVTFDADGIPPEFRPFSILAAECRRWYTLTMRSIWRANHLFSGAISLADLSFPKLVKLELQIADDLEFFISRTPNLQILNLETFPALSPGISLEGLSCLKVNVDDHDMQANILAQPTSISSLDIKDLVADLTDLASIPPLMFSTMETLTIRHESEADSTCSIFPFFTCPSLKTLHLELTEDDECNYSSSWANFRLFMSFVQRSSFPLTILSIESLALSDSNLVHLLSYLPTLLDFTLDDTDVPYMDTPLTSRFIESLHSYQTSSLHQQTAPLVPRLRHLHLNVGAPSFKDDSVVDLVKSRWTRAGNEVDCLRSFTIIFRGRTKIPDAYSVLDHIEKDGLRLAVLWKMTGSHSLPV</sequence>
<proteinExistence type="predicted"/>
<dbReference type="EMBL" id="ML769456">
    <property type="protein sequence ID" value="KAE9400474.1"/>
    <property type="molecule type" value="Genomic_DNA"/>
</dbReference>
<dbReference type="InterPro" id="IPR032675">
    <property type="entry name" value="LRR_dom_sf"/>
</dbReference>
<gene>
    <name evidence="2" type="ORF">BT96DRAFT_1018860</name>
</gene>
<feature type="coiled-coil region" evidence="1">
    <location>
        <begin position="45"/>
        <end position="72"/>
    </location>
</feature>
<evidence type="ECO:0000256" key="1">
    <source>
        <dbReference type="SAM" id="Coils"/>
    </source>
</evidence>